<dbReference type="eggNOG" id="COG1496">
    <property type="taxonomic scope" value="Bacteria"/>
</dbReference>
<dbReference type="RefSeq" id="WP_003336707.1">
    <property type="nucleotide sequence ID" value="NZ_CP007806.1"/>
</dbReference>
<evidence type="ECO:0000256" key="7">
    <source>
        <dbReference type="ARBA" id="ARBA00022801"/>
    </source>
</evidence>
<evidence type="ECO:0000256" key="11">
    <source>
        <dbReference type="ARBA" id="ARBA00049893"/>
    </source>
</evidence>
<evidence type="ECO:0000256" key="4">
    <source>
        <dbReference type="ARBA" id="ARBA00007353"/>
    </source>
</evidence>
<evidence type="ECO:0000256" key="2">
    <source>
        <dbReference type="ARBA" id="ARBA00001947"/>
    </source>
</evidence>
<dbReference type="SUPFAM" id="SSF64438">
    <property type="entry name" value="CNF1/YfiH-like putative cysteine hydrolases"/>
    <property type="match status" value="1"/>
</dbReference>
<evidence type="ECO:0000256" key="12">
    <source>
        <dbReference type="RuleBase" id="RU361274"/>
    </source>
</evidence>
<evidence type="ECO:0000313" key="14">
    <source>
        <dbReference type="Proteomes" id="UP000005850"/>
    </source>
</evidence>
<organism evidence="13 14">
    <name type="scientific">Brevibacillus laterosporus LMG 15441</name>
    <dbReference type="NCBI Taxonomy" id="1042163"/>
    <lineage>
        <taxon>Bacteria</taxon>
        <taxon>Bacillati</taxon>
        <taxon>Bacillota</taxon>
        <taxon>Bacilli</taxon>
        <taxon>Bacillales</taxon>
        <taxon>Paenibacillaceae</taxon>
        <taxon>Brevibacillus</taxon>
    </lineage>
</organism>
<dbReference type="CDD" id="cd16833">
    <property type="entry name" value="YfiH"/>
    <property type="match status" value="1"/>
</dbReference>
<dbReference type="Proteomes" id="UP000005850">
    <property type="component" value="Chromosome"/>
</dbReference>
<dbReference type="HOGENOM" id="CLU_065784_0_0_9"/>
<accession>A0A075R984</accession>
<keyword evidence="14" id="KW-1185">Reference proteome</keyword>
<dbReference type="STRING" id="1042163.BRLA_c034760"/>
<comment type="catalytic activity">
    <reaction evidence="11">
        <text>S-methyl-5'-thioadenosine + phosphate = 5-(methylsulfanyl)-alpha-D-ribose 1-phosphate + adenine</text>
        <dbReference type="Rhea" id="RHEA:11852"/>
        <dbReference type="ChEBI" id="CHEBI:16708"/>
        <dbReference type="ChEBI" id="CHEBI:17509"/>
        <dbReference type="ChEBI" id="CHEBI:43474"/>
        <dbReference type="ChEBI" id="CHEBI:58533"/>
        <dbReference type="EC" id="2.4.2.28"/>
    </reaction>
    <physiologicalReaction direction="left-to-right" evidence="11">
        <dbReference type="Rhea" id="RHEA:11853"/>
    </physiologicalReaction>
</comment>
<keyword evidence="5" id="KW-0808">Transferase</keyword>
<evidence type="ECO:0000256" key="5">
    <source>
        <dbReference type="ARBA" id="ARBA00022679"/>
    </source>
</evidence>
<evidence type="ECO:0000256" key="1">
    <source>
        <dbReference type="ARBA" id="ARBA00000553"/>
    </source>
</evidence>
<keyword evidence="8" id="KW-0862">Zinc</keyword>
<dbReference type="EMBL" id="CP007806">
    <property type="protein sequence ID" value="AIG27788.1"/>
    <property type="molecule type" value="Genomic_DNA"/>
</dbReference>
<evidence type="ECO:0000313" key="13">
    <source>
        <dbReference type="EMBL" id="AIG27788.1"/>
    </source>
</evidence>
<evidence type="ECO:0000256" key="6">
    <source>
        <dbReference type="ARBA" id="ARBA00022723"/>
    </source>
</evidence>
<keyword evidence="7" id="KW-0378">Hydrolase</keyword>
<comment type="cofactor">
    <cofactor evidence="2">
        <name>Zn(2+)</name>
        <dbReference type="ChEBI" id="CHEBI:29105"/>
    </cofactor>
</comment>
<name>A0A075R984_BRELA</name>
<keyword evidence="6" id="KW-0479">Metal-binding</keyword>
<comment type="similarity">
    <text evidence="4 12">Belongs to the purine nucleoside phosphorylase YfiH/LACC1 family.</text>
</comment>
<comment type="catalytic activity">
    <reaction evidence="10">
        <text>adenosine + phosphate = alpha-D-ribose 1-phosphate + adenine</text>
        <dbReference type="Rhea" id="RHEA:27642"/>
        <dbReference type="ChEBI" id="CHEBI:16335"/>
        <dbReference type="ChEBI" id="CHEBI:16708"/>
        <dbReference type="ChEBI" id="CHEBI:43474"/>
        <dbReference type="ChEBI" id="CHEBI:57720"/>
        <dbReference type="EC" id="2.4.2.1"/>
    </reaction>
    <physiologicalReaction direction="left-to-right" evidence="10">
        <dbReference type="Rhea" id="RHEA:27643"/>
    </physiologicalReaction>
</comment>
<evidence type="ECO:0000256" key="10">
    <source>
        <dbReference type="ARBA" id="ARBA00048968"/>
    </source>
</evidence>
<dbReference type="NCBIfam" id="TIGR00726">
    <property type="entry name" value="peptidoglycan editing factor PgeF"/>
    <property type="match status" value="1"/>
</dbReference>
<dbReference type="KEGG" id="blr:BRLA_c034760"/>
<dbReference type="AlphaFoldDB" id="A0A075R984"/>
<dbReference type="InterPro" id="IPR011324">
    <property type="entry name" value="Cytotoxic_necrot_fac-like_cat"/>
</dbReference>
<dbReference type="PANTHER" id="PTHR30616:SF2">
    <property type="entry name" value="PURINE NUCLEOSIDE PHOSPHORYLASE LACC1"/>
    <property type="match status" value="1"/>
</dbReference>
<dbReference type="Gene3D" id="3.60.140.10">
    <property type="entry name" value="CNF1/YfiH-like putative cysteine hydrolases"/>
    <property type="match status" value="1"/>
</dbReference>
<evidence type="ECO:0000256" key="3">
    <source>
        <dbReference type="ARBA" id="ARBA00003215"/>
    </source>
</evidence>
<gene>
    <name evidence="13" type="ORF">BRLA_c034760</name>
</gene>
<dbReference type="PANTHER" id="PTHR30616">
    <property type="entry name" value="UNCHARACTERIZED PROTEIN YFIH"/>
    <property type="match status" value="1"/>
</dbReference>
<evidence type="ECO:0000256" key="9">
    <source>
        <dbReference type="ARBA" id="ARBA00047989"/>
    </source>
</evidence>
<dbReference type="GO" id="GO:0017061">
    <property type="term" value="F:S-methyl-5-thioadenosine phosphorylase activity"/>
    <property type="evidence" value="ECO:0007669"/>
    <property type="project" value="UniProtKB-EC"/>
</dbReference>
<proteinExistence type="inferred from homology"/>
<dbReference type="InterPro" id="IPR003730">
    <property type="entry name" value="Cu_polyphenol_OxRdtase"/>
</dbReference>
<comment type="catalytic activity">
    <reaction evidence="9">
        <text>adenosine + H2O + H(+) = inosine + NH4(+)</text>
        <dbReference type="Rhea" id="RHEA:24408"/>
        <dbReference type="ChEBI" id="CHEBI:15377"/>
        <dbReference type="ChEBI" id="CHEBI:15378"/>
        <dbReference type="ChEBI" id="CHEBI:16335"/>
        <dbReference type="ChEBI" id="CHEBI:17596"/>
        <dbReference type="ChEBI" id="CHEBI:28938"/>
        <dbReference type="EC" id="3.5.4.4"/>
    </reaction>
    <physiologicalReaction direction="left-to-right" evidence="9">
        <dbReference type="Rhea" id="RHEA:24409"/>
    </physiologicalReaction>
</comment>
<dbReference type="InterPro" id="IPR038371">
    <property type="entry name" value="Cu_polyphenol_OxRdtase_sf"/>
</dbReference>
<dbReference type="GO" id="GO:0016787">
    <property type="term" value="F:hydrolase activity"/>
    <property type="evidence" value="ECO:0007669"/>
    <property type="project" value="UniProtKB-KW"/>
</dbReference>
<protein>
    <recommendedName>
        <fullName evidence="12">Purine nucleoside phosphorylase</fullName>
    </recommendedName>
</protein>
<sequence>MEPFQLNNTTHTLHLKKWESAYPGLTAGFTTRWGIQNTDSPQVCNMGLHVGDDPNHVIKNRQQLADQQGFSFETWTCADQIHGNKVTKISAGQMGAGRDSLESVITNTDGLYTTEQGVFLTSFYADCVPLFFLDPIRNAIGLAHAGWKGTVSLIGREMIEAFRREYQSNPEDIYVAIGPSIGACCYEVDERVMQQARTAASSWEQAVQPSHKTSHYMLDLRRLNQVIVEEAGVPADHISTTHYCTSCRNDLFFSHRKDRGNTGRMASFIGWREQTT</sequence>
<dbReference type="Pfam" id="PF02578">
    <property type="entry name" value="Cu-oxidase_4"/>
    <property type="match status" value="1"/>
</dbReference>
<comment type="catalytic activity">
    <reaction evidence="1">
        <text>inosine + phosphate = alpha-D-ribose 1-phosphate + hypoxanthine</text>
        <dbReference type="Rhea" id="RHEA:27646"/>
        <dbReference type="ChEBI" id="CHEBI:17368"/>
        <dbReference type="ChEBI" id="CHEBI:17596"/>
        <dbReference type="ChEBI" id="CHEBI:43474"/>
        <dbReference type="ChEBI" id="CHEBI:57720"/>
        <dbReference type="EC" id="2.4.2.1"/>
    </reaction>
    <physiologicalReaction direction="left-to-right" evidence="1">
        <dbReference type="Rhea" id="RHEA:27647"/>
    </physiologicalReaction>
</comment>
<evidence type="ECO:0000256" key="8">
    <source>
        <dbReference type="ARBA" id="ARBA00022833"/>
    </source>
</evidence>
<reference evidence="13 14" key="1">
    <citation type="journal article" date="2011" name="J. Bacteriol.">
        <title>Genome sequence of Brevibacillus laterosporus LMG 15441, a pathogen of invertebrates.</title>
        <authorList>
            <person name="Djukic M."/>
            <person name="Poehlein A."/>
            <person name="Thurmer A."/>
            <person name="Daniel R."/>
        </authorList>
    </citation>
    <scope>NUCLEOTIDE SEQUENCE [LARGE SCALE GENOMIC DNA]</scope>
    <source>
        <strain evidence="13 14">LMG 15441</strain>
    </source>
</reference>
<dbReference type="GO" id="GO:0005507">
    <property type="term" value="F:copper ion binding"/>
    <property type="evidence" value="ECO:0007669"/>
    <property type="project" value="TreeGrafter"/>
</dbReference>
<comment type="function">
    <text evidence="3">Purine nucleoside enzyme that catalyzes the phosphorolysis of adenosine and inosine nucleosides, yielding D-ribose 1-phosphate and the respective free bases, adenine and hypoxanthine. Also catalyzes the phosphorolysis of S-methyl-5'-thioadenosine into adenine and S-methyl-5-thio-alpha-D-ribose 1-phosphate. Also has adenosine deaminase activity.</text>
</comment>